<evidence type="ECO:0000313" key="3">
    <source>
        <dbReference type="Proteomes" id="UP001327560"/>
    </source>
</evidence>
<organism evidence="2 3">
    <name type="scientific">Canna indica</name>
    <name type="common">Indian-shot</name>
    <dbReference type="NCBI Taxonomy" id="4628"/>
    <lineage>
        <taxon>Eukaryota</taxon>
        <taxon>Viridiplantae</taxon>
        <taxon>Streptophyta</taxon>
        <taxon>Embryophyta</taxon>
        <taxon>Tracheophyta</taxon>
        <taxon>Spermatophyta</taxon>
        <taxon>Magnoliopsida</taxon>
        <taxon>Liliopsida</taxon>
        <taxon>Zingiberales</taxon>
        <taxon>Cannaceae</taxon>
        <taxon>Canna</taxon>
    </lineage>
</organism>
<accession>A0AAQ3JNU8</accession>
<dbReference type="Proteomes" id="UP001327560">
    <property type="component" value="Chromosome 1"/>
</dbReference>
<dbReference type="EMBL" id="CP136890">
    <property type="protein sequence ID" value="WOK92324.1"/>
    <property type="molecule type" value="Genomic_DNA"/>
</dbReference>
<protein>
    <submittedName>
        <fullName evidence="2">Uncharacterized protein</fullName>
    </submittedName>
</protein>
<reference evidence="2 3" key="1">
    <citation type="submission" date="2023-10" db="EMBL/GenBank/DDBJ databases">
        <title>Chromosome-scale genome assembly provides insights into flower coloration mechanisms of Canna indica.</title>
        <authorList>
            <person name="Li C."/>
        </authorList>
    </citation>
    <scope>NUCLEOTIDE SEQUENCE [LARGE SCALE GENOMIC DNA]</scope>
    <source>
        <tissue evidence="2">Flower</tissue>
    </source>
</reference>
<evidence type="ECO:0000256" key="1">
    <source>
        <dbReference type="SAM" id="MobiDB-lite"/>
    </source>
</evidence>
<gene>
    <name evidence="2" type="ORF">Cni_G01015</name>
</gene>
<keyword evidence="3" id="KW-1185">Reference proteome</keyword>
<evidence type="ECO:0000313" key="2">
    <source>
        <dbReference type="EMBL" id="WOK92324.1"/>
    </source>
</evidence>
<sequence>MEKEWGVGRMAPRLRGGGGGLTGYPSRRPEVAVGLRPRWPAERSHVFGCRGGRNRCRPAALRGRARAGPGGWGMSGCRRDRRGPPCRVAGVHALSRLLSVPP</sequence>
<feature type="region of interest" description="Disordered" evidence="1">
    <location>
        <begin position="1"/>
        <end position="29"/>
    </location>
</feature>
<name>A0AAQ3JNU8_9LILI</name>
<proteinExistence type="predicted"/>
<dbReference type="AlphaFoldDB" id="A0AAQ3JNU8"/>